<dbReference type="SUPFAM" id="SSF52172">
    <property type="entry name" value="CheY-like"/>
    <property type="match status" value="1"/>
</dbReference>
<dbReference type="PROSITE" id="PS50110">
    <property type="entry name" value="RESPONSE_REGULATORY"/>
    <property type="match status" value="1"/>
</dbReference>
<dbReference type="EMBL" id="JBBNGJ010000002">
    <property type="protein sequence ID" value="MEQ2591887.1"/>
    <property type="molecule type" value="Genomic_DNA"/>
</dbReference>
<feature type="domain" description="HTH LytTR-type" evidence="5">
    <location>
        <begin position="146"/>
        <end position="239"/>
    </location>
</feature>
<dbReference type="Pfam" id="PF04397">
    <property type="entry name" value="LytTR"/>
    <property type="match status" value="1"/>
</dbReference>
<dbReference type="Pfam" id="PF00072">
    <property type="entry name" value="Response_reg"/>
    <property type="match status" value="1"/>
</dbReference>
<dbReference type="PROSITE" id="PS50930">
    <property type="entry name" value="HTH_LYTTR"/>
    <property type="match status" value="1"/>
</dbReference>
<comment type="caution">
    <text evidence="6">The sequence shown here is derived from an EMBL/GenBank/DDBJ whole genome shotgun (WGS) entry which is preliminary data.</text>
</comment>
<organism evidence="6 7">
    <name type="scientific">Coprococcus aceti</name>
    <dbReference type="NCBI Taxonomy" id="2981786"/>
    <lineage>
        <taxon>Bacteria</taxon>
        <taxon>Bacillati</taxon>
        <taxon>Bacillota</taxon>
        <taxon>Clostridia</taxon>
        <taxon>Lachnospirales</taxon>
        <taxon>Lachnospiraceae</taxon>
        <taxon>Coprococcus</taxon>
    </lineage>
</organism>
<dbReference type="InterPro" id="IPR007492">
    <property type="entry name" value="LytTR_DNA-bd_dom"/>
</dbReference>
<keyword evidence="3" id="KW-0597">Phosphoprotein</keyword>
<evidence type="ECO:0000313" key="7">
    <source>
        <dbReference type="Proteomes" id="UP001494672"/>
    </source>
</evidence>
<dbReference type="Proteomes" id="UP001494672">
    <property type="component" value="Unassembled WGS sequence"/>
</dbReference>
<feature type="modified residue" description="4-aspartylphosphate" evidence="3">
    <location>
        <position position="62"/>
    </location>
</feature>
<evidence type="ECO:0000256" key="3">
    <source>
        <dbReference type="PROSITE-ProRule" id="PRU00169"/>
    </source>
</evidence>
<evidence type="ECO:0000313" key="6">
    <source>
        <dbReference type="EMBL" id="MEQ2591887.1"/>
    </source>
</evidence>
<accession>A0ABV1I8C2</accession>
<proteinExistence type="predicted"/>
<evidence type="ECO:0000259" key="4">
    <source>
        <dbReference type="PROSITE" id="PS50110"/>
    </source>
</evidence>
<dbReference type="SMART" id="SM00448">
    <property type="entry name" value="REC"/>
    <property type="match status" value="1"/>
</dbReference>
<gene>
    <name evidence="6" type="ORF">AAAU18_03035</name>
</gene>
<name>A0ABV1I8C2_9FIRM</name>
<dbReference type="Gene3D" id="3.40.50.2300">
    <property type="match status" value="1"/>
</dbReference>
<dbReference type="Gene3D" id="2.40.50.1020">
    <property type="entry name" value="LytTr DNA-binding domain"/>
    <property type="match status" value="1"/>
</dbReference>
<dbReference type="PANTHER" id="PTHR37299:SF1">
    <property type="entry name" value="STAGE 0 SPORULATION PROTEIN A HOMOLOG"/>
    <property type="match status" value="1"/>
</dbReference>
<keyword evidence="7" id="KW-1185">Reference proteome</keyword>
<protein>
    <recommendedName>
        <fullName evidence="1">Stage 0 sporulation protein A homolog</fullName>
    </recommendedName>
</protein>
<dbReference type="PANTHER" id="PTHR37299">
    <property type="entry name" value="TRANSCRIPTIONAL REGULATOR-RELATED"/>
    <property type="match status" value="1"/>
</dbReference>
<feature type="domain" description="Response regulatory" evidence="4">
    <location>
        <begin position="4"/>
        <end position="126"/>
    </location>
</feature>
<dbReference type="SMART" id="SM00850">
    <property type="entry name" value="LytTR"/>
    <property type="match status" value="1"/>
</dbReference>
<dbReference type="RefSeq" id="WP_022217456.1">
    <property type="nucleotide sequence ID" value="NZ_JBBNGJ010000002.1"/>
</dbReference>
<dbReference type="InterPro" id="IPR001789">
    <property type="entry name" value="Sig_transdc_resp-reg_receiver"/>
</dbReference>
<evidence type="ECO:0000259" key="5">
    <source>
        <dbReference type="PROSITE" id="PS50930"/>
    </source>
</evidence>
<evidence type="ECO:0000256" key="2">
    <source>
        <dbReference type="ARBA" id="ARBA00024867"/>
    </source>
</evidence>
<dbReference type="InterPro" id="IPR046947">
    <property type="entry name" value="LytR-like"/>
</dbReference>
<comment type="function">
    <text evidence="2">May play the central regulatory role in sporulation. It may be an element of the effector pathway responsible for the activation of sporulation genes in response to nutritional stress. Spo0A may act in concert with spo0H (a sigma factor) to control the expression of some genes that are critical to the sporulation process.</text>
</comment>
<reference evidence="6 7" key="1">
    <citation type="submission" date="2024-04" db="EMBL/GenBank/DDBJ databases">
        <title>Human intestinal bacterial collection.</title>
        <authorList>
            <person name="Pauvert C."/>
            <person name="Hitch T.C.A."/>
            <person name="Clavel T."/>
        </authorList>
    </citation>
    <scope>NUCLEOTIDE SEQUENCE [LARGE SCALE GENOMIC DNA]</scope>
    <source>
        <strain evidence="6 7">CLA-AA-H181</strain>
    </source>
</reference>
<sequence length="247" mass="28879">MRLNIAICDDDKSFMENLEKMLISYSLQFDIDIHVDKYQNGSALLSAYDSSQSSPYQVLMLDIEMPGENGISIAEKIKHTKDFDVLIVFISNYPEYMLDSFSVHPYHFLQKPINYTTLNTLLDDIYNYYKKTHSLVTIISDYDTEHTIYIKNIYYIECSDSSSKALIFHMKDNQIRTTGTLNYWNTTLADNSFILCSRNTLINIQHIHFIKDNQIILENDEVVTMSKRNRKKLLDCFLNKIVAIHNH</sequence>
<dbReference type="InterPro" id="IPR011006">
    <property type="entry name" value="CheY-like_superfamily"/>
</dbReference>
<keyword evidence="6" id="KW-0238">DNA-binding</keyword>
<evidence type="ECO:0000256" key="1">
    <source>
        <dbReference type="ARBA" id="ARBA00018672"/>
    </source>
</evidence>
<dbReference type="GO" id="GO:0003677">
    <property type="term" value="F:DNA binding"/>
    <property type="evidence" value="ECO:0007669"/>
    <property type="project" value="UniProtKB-KW"/>
</dbReference>